<reference evidence="1 2" key="1">
    <citation type="submission" date="2019-01" db="EMBL/GenBank/DDBJ databases">
        <title>Genome sequencing of strain FW10M-9.</title>
        <authorList>
            <person name="Heo J."/>
            <person name="Kim S.-J."/>
            <person name="Kim J.-S."/>
            <person name="Hong S.-B."/>
            <person name="Kwon S.-W."/>
        </authorList>
    </citation>
    <scope>NUCLEOTIDE SEQUENCE [LARGE SCALE GENOMIC DNA]</scope>
    <source>
        <strain evidence="1 2">FW10M-9</strain>
    </source>
</reference>
<accession>A0A4P6F040</accession>
<dbReference type="KEGG" id="xya:ET471_02770"/>
<dbReference type="AlphaFoldDB" id="A0A4P6F040"/>
<protein>
    <submittedName>
        <fullName evidence="1">DUF2180 family protein</fullName>
    </submittedName>
</protein>
<proteinExistence type="predicted"/>
<gene>
    <name evidence="1" type="ORF">ET471_02770</name>
</gene>
<evidence type="ECO:0000313" key="2">
    <source>
        <dbReference type="Proteomes" id="UP000292118"/>
    </source>
</evidence>
<dbReference type="EMBL" id="CP035493">
    <property type="protein sequence ID" value="QAY69100.1"/>
    <property type="molecule type" value="Genomic_DNA"/>
</dbReference>
<dbReference type="OrthoDB" id="4244404at2"/>
<name>A0A4P6F040_9MICO</name>
<organism evidence="1 2">
    <name type="scientific">Xylanimonas protaetiae</name>
    <dbReference type="NCBI Taxonomy" id="2509457"/>
    <lineage>
        <taxon>Bacteria</taxon>
        <taxon>Bacillati</taxon>
        <taxon>Actinomycetota</taxon>
        <taxon>Actinomycetes</taxon>
        <taxon>Micrococcales</taxon>
        <taxon>Promicromonosporaceae</taxon>
        <taxon>Xylanimonas</taxon>
    </lineage>
</organism>
<sequence length="84" mass="8702">MRCFDCASEATAMADAVAVCSSCGAGICLEHTLSGHQAEPVTSPGNPSTRRLPGRRLFCRACADGYVVDNGFAERVDAALVPAV</sequence>
<evidence type="ECO:0000313" key="1">
    <source>
        <dbReference type="EMBL" id="QAY69100.1"/>
    </source>
</evidence>
<dbReference type="InterPro" id="IPR017211">
    <property type="entry name" value="UCP037465_Znf"/>
</dbReference>
<dbReference type="Pfam" id="PF09947">
    <property type="entry name" value="DUF2180"/>
    <property type="match status" value="1"/>
</dbReference>
<dbReference type="RefSeq" id="WP_129186500.1">
    <property type="nucleotide sequence ID" value="NZ_CP035493.1"/>
</dbReference>
<dbReference type="Proteomes" id="UP000292118">
    <property type="component" value="Chromosome"/>
</dbReference>
<keyword evidence="2" id="KW-1185">Reference proteome</keyword>